<sequence>MTVPVNNKRQELPTGSWPTRTAITWGDSPPGATDLPPIEVPPLDLPPVDVPPVETGFPEEKH</sequence>
<evidence type="ECO:0000313" key="3">
    <source>
        <dbReference type="Proteomes" id="UP000696280"/>
    </source>
</evidence>
<evidence type="ECO:0000256" key="1">
    <source>
        <dbReference type="SAM" id="MobiDB-lite"/>
    </source>
</evidence>
<dbReference type="AlphaFoldDB" id="A0A9N9L0B8"/>
<dbReference type="EMBL" id="CAJVRL010000057">
    <property type="protein sequence ID" value="CAG8954717.1"/>
    <property type="molecule type" value="Genomic_DNA"/>
</dbReference>
<feature type="compositionally biased region" description="Pro residues" evidence="1">
    <location>
        <begin position="38"/>
        <end position="50"/>
    </location>
</feature>
<comment type="caution">
    <text evidence="2">The sequence shown here is derived from an EMBL/GenBank/DDBJ whole genome shotgun (WGS) entry which is preliminary data.</text>
</comment>
<name>A0A9N9L0B8_9HELO</name>
<accession>A0A9N9L0B8</accession>
<organism evidence="2 3">
    <name type="scientific">Hymenoscyphus fraxineus</name>
    <dbReference type="NCBI Taxonomy" id="746836"/>
    <lineage>
        <taxon>Eukaryota</taxon>
        <taxon>Fungi</taxon>
        <taxon>Dikarya</taxon>
        <taxon>Ascomycota</taxon>
        <taxon>Pezizomycotina</taxon>
        <taxon>Leotiomycetes</taxon>
        <taxon>Helotiales</taxon>
        <taxon>Helotiaceae</taxon>
        <taxon>Hymenoscyphus</taxon>
    </lineage>
</organism>
<dbReference type="Proteomes" id="UP000696280">
    <property type="component" value="Unassembled WGS sequence"/>
</dbReference>
<evidence type="ECO:0000313" key="2">
    <source>
        <dbReference type="EMBL" id="CAG8954717.1"/>
    </source>
</evidence>
<keyword evidence="3" id="KW-1185">Reference proteome</keyword>
<feature type="region of interest" description="Disordered" evidence="1">
    <location>
        <begin position="1"/>
        <end position="62"/>
    </location>
</feature>
<protein>
    <submittedName>
        <fullName evidence="2">Uncharacterized protein</fullName>
    </submittedName>
</protein>
<gene>
    <name evidence="2" type="ORF">HYFRA_00004640</name>
</gene>
<reference evidence="2" key="1">
    <citation type="submission" date="2021-07" db="EMBL/GenBank/DDBJ databases">
        <authorList>
            <person name="Durling M."/>
        </authorList>
    </citation>
    <scope>NUCLEOTIDE SEQUENCE</scope>
</reference>
<proteinExistence type="predicted"/>